<dbReference type="RefSeq" id="WP_072873282.1">
    <property type="nucleotide sequence ID" value="NZ_FRAF01000005.1"/>
</dbReference>
<dbReference type="Proteomes" id="UP000184016">
    <property type="component" value="Unassembled WGS sequence"/>
</dbReference>
<keyword evidence="3" id="KW-1185">Reference proteome</keyword>
<name>A0A1M6N0N1_9BACL</name>
<dbReference type="AlphaFoldDB" id="A0A1M6N0N1"/>
<dbReference type="PANTHER" id="PTHR43179:SF7">
    <property type="entry name" value="RHAMNOSYLTRANSFERASE WBBL"/>
    <property type="match status" value="1"/>
</dbReference>
<sequence length="296" mass="34005">MVSVLLVTYQSSKVLESCLKHLADCSLADQLEIILVDNASRMEDWKYTKKLLDMYQENFYSVKSMRLDKNLGYAFANNRGAENVEGEYLLLLNPDCYVGKDAIEKCLHVLENRKDIGAVGCQLRMPNGELDLACKRSLPTLWNSAMKFSGMAKRFSQAKWIASYNLTYLPDDISCEVGCICGAFLLTRTSLYRELSGLDEDYFMYGEDIDFCKRLKDRGFLIWYLGETTSIHVKGGNGGKKSKKSLHSFYNSMDIYFRKNSNHARLSIWMVQCLIQIILFLHKLKFDWVSKSIKNV</sequence>
<dbReference type="Pfam" id="PF00535">
    <property type="entry name" value="Glycos_transf_2"/>
    <property type="match status" value="1"/>
</dbReference>
<reference evidence="3" key="1">
    <citation type="submission" date="2016-11" db="EMBL/GenBank/DDBJ databases">
        <authorList>
            <person name="Varghese N."/>
            <person name="Submissions S."/>
        </authorList>
    </citation>
    <scope>NUCLEOTIDE SEQUENCE [LARGE SCALE GENOMIC DNA]</scope>
    <source>
        <strain evidence="3">USBA-503</strain>
    </source>
</reference>
<dbReference type="Gene3D" id="3.90.550.10">
    <property type="entry name" value="Spore Coat Polysaccharide Biosynthesis Protein SpsA, Chain A"/>
    <property type="match status" value="1"/>
</dbReference>
<dbReference type="OrthoDB" id="9771846at2"/>
<evidence type="ECO:0000259" key="1">
    <source>
        <dbReference type="Pfam" id="PF00535"/>
    </source>
</evidence>
<feature type="domain" description="Glycosyltransferase 2-like" evidence="1">
    <location>
        <begin position="3"/>
        <end position="121"/>
    </location>
</feature>
<organism evidence="2 3">
    <name type="scientific">Alicyclobacillus tolerans</name>
    <dbReference type="NCBI Taxonomy" id="90970"/>
    <lineage>
        <taxon>Bacteria</taxon>
        <taxon>Bacillati</taxon>
        <taxon>Bacillota</taxon>
        <taxon>Bacilli</taxon>
        <taxon>Bacillales</taxon>
        <taxon>Alicyclobacillaceae</taxon>
        <taxon>Alicyclobacillus</taxon>
    </lineage>
</organism>
<dbReference type="EMBL" id="FRAF01000005">
    <property type="protein sequence ID" value="SHJ89281.1"/>
    <property type="molecule type" value="Genomic_DNA"/>
</dbReference>
<evidence type="ECO:0000313" key="2">
    <source>
        <dbReference type="EMBL" id="SHJ89281.1"/>
    </source>
</evidence>
<protein>
    <recommendedName>
        <fullName evidence="1">Glycosyltransferase 2-like domain-containing protein</fullName>
    </recommendedName>
</protein>
<dbReference type="InterPro" id="IPR001173">
    <property type="entry name" value="Glyco_trans_2-like"/>
</dbReference>
<gene>
    <name evidence="2" type="ORF">SAMN05443507_10536</name>
</gene>
<dbReference type="SUPFAM" id="SSF53448">
    <property type="entry name" value="Nucleotide-diphospho-sugar transferases"/>
    <property type="match status" value="1"/>
</dbReference>
<proteinExistence type="predicted"/>
<dbReference type="PANTHER" id="PTHR43179">
    <property type="entry name" value="RHAMNOSYLTRANSFERASE WBBL"/>
    <property type="match status" value="1"/>
</dbReference>
<dbReference type="STRING" id="1830138.SAMN05443507_10536"/>
<evidence type="ECO:0000313" key="3">
    <source>
        <dbReference type="Proteomes" id="UP000184016"/>
    </source>
</evidence>
<accession>A0A1M6N0N1</accession>
<dbReference type="InterPro" id="IPR029044">
    <property type="entry name" value="Nucleotide-diphossugar_trans"/>
</dbReference>